<evidence type="ECO:0000256" key="1">
    <source>
        <dbReference type="SAM" id="Phobius"/>
    </source>
</evidence>
<keyword evidence="1" id="KW-0472">Membrane</keyword>
<evidence type="ECO:0000313" key="3">
    <source>
        <dbReference type="Proteomes" id="UP000005950"/>
    </source>
</evidence>
<accession>B9Y3P6</accession>
<gene>
    <name evidence="2" type="ORF">HOLDEFILI_00423</name>
</gene>
<reference evidence="2 3" key="2">
    <citation type="submission" date="2009-02" db="EMBL/GenBank/DDBJ databases">
        <title>Draft genome sequence of Holdemania filiformis DSM 12042.</title>
        <authorList>
            <person name="Sudarsanam P."/>
            <person name="Ley R."/>
            <person name="Guruge J."/>
            <person name="Turnbaugh P.J."/>
            <person name="Mahowald M."/>
            <person name="Liep D."/>
            <person name="Gordon J."/>
        </authorList>
    </citation>
    <scope>NUCLEOTIDE SEQUENCE [LARGE SCALE GENOMIC DNA]</scope>
    <source>
        <strain evidence="2 3">DSM 12042</strain>
    </source>
</reference>
<protein>
    <submittedName>
        <fullName evidence="2">Uncharacterized protein</fullName>
    </submittedName>
</protein>
<evidence type="ECO:0000313" key="2">
    <source>
        <dbReference type="EMBL" id="EEF69396.1"/>
    </source>
</evidence>
<name>B9Y3P6_9FIRM</name>
<dbReference type="Proteomes" id="UP000005950">
    <property type="component" value="Unassembled WGS sequence"/>
</dbReference>
<keyword evidence="1" id="KW-1133">Transmembrane helix</keyword>
<dbReference type="AlphaFoldDB" id="B9Y3P6"/>
<organism evidence="2 3">
    <name type="scientific">Holdemania filiformis DSM 12042</name>
    <dbReference type="NCBI Taxonomy" id="545696"/>
    <lineage>
        <taxon>Bacteria</taxon>
        <taxon>Bacillati</taxon>
        <taxon>Bacillota</taxon>
        <taxon>Erysipelotrichia</taxon>
        <taxon>Erysipelotrichales</taxon>
        <taxon>Erysipelotrichaceae</taxon>
        <taxon>Holdemania</taxon>
    </lineage>
</organism>
<dbReference type="EMBL" id="ACCF01000028">
    <property type="protein sequence ID" value="EEF69396.1"/>
    <property type="molecule type" value="Genomic_DNA"/>
</dbReference>
<dbReference type="HOGENOM" id="CLU_3026119_0_0_9"/>
<feature type="transmembrane region" description="Helical" evidence="1">
    <location>
        <begin position="30"/>
        <end position="50"/>
    </location>
</feature>
<dbReference type="STRING" id="545696.HOLDEFILI_00423"/>
<proteinExistence type="predicted"/>
<sequence>MGIWETVKESGGVIGMTEVLVTGNIFVQVFLKYIFDLVEIVLLIMIYRLLKKKCG</sequence>
<reference evidence="2 3" key="1">
    <citation type="submission" date="2008-12" db="EMBL/GenBank/DDBJ databases">
        <authorList>
            <person name="Fulton L."/>
            <person name="Clifton S."/>
            <person name="Fulton B."/>
            <person name="Xu J."/>
            <person name="Minx P."/>
            <person name="Pepin K.H."/>
            <person name="Johnson M."/>
            <person name="Bhonagiri V."/>
            <person name="Nash W.E."/>
            <person name="Mardis E.R."/>
            <person name="Wilson R.K."/>
        </authorList>
    </citation>
    <scope>NUCLEOTIDE SEQUENCE [LARGE SCALE GENOMIC DNA]</scope>
    <source>
        <strain evidence="2 3">DSM 12042</strain>
    </source>
</reference>
<comment type="caution">
    <text evidence="2">The sequence shown here is derived from an EMBL/GenBank/DDBJ whole genome shotgun (WGS) entry which is preliminary data.</text>
</comment>
<keyword evidence="1" id="KW-0812">Transmembrane</keyword>